<dbReference type="PRINTS" id="PR00237">
    <property type="entry name" value="GPCRRHODOPSN"/>
</dbReference>
<comment type="caution">
    <text evidence="11">Lacks conserved residue(s) required for the propagation of feature annotation.</text>
</comment>
<evidence type="ECO:0000256" key="12">
    <source>
        <dbReference type="SAM" id="MobiDB-lite"/>
    </source>
</evidence>
<dbReference type="InterPro" id="IPR000276">
    <property type="entry name" value="GPCR_Rhodpsn"/>
</dbReference>
<dbReference type="RefSeq" id="XP_030630772.1">
    <property type="nucleotide sequence ID" value="XM_030774912.1"/>
</dbReference>
<keyword evidence="9 11" id="KW-0628">Postsynaptic cell membrane</keyword>
<feature type="transmembrane region" description="Helical" evidence="11">
    <location>
        <begin position="219"/>
        <end position="245"/>
    </location>
</feature>
<feature type="transmembrane region" description="Helical" evidence="11">
    <location>
        <begin position="371"/>
        <end position="388"/>
    </location>
</feature>
<dbReference type="CDD" id="cd15049">
    <property type="entry name" value="7tmA_mAChR"/>
    <property type="match status" value="1"/>
</dbReference>
<keyword evidence="5 10" id="KW-0297">G-protein coupled receptor</keyword>
<gene>
    <name evidence="14" type="primary">chrm4b</name>
</gene>
<evidence type="ECO:0000256" key="7">
    <source>
        <dbReference type="ARBA" id="ARBA00023170"/>
    </source>
</evidence>
<comment type="function">
    <text evidence="11">The muscarinic acetylcholine receptor mediates various cellular responses, including inhibition of adenylate cyclase, breakdown of phosphoinositides and modulation of potassium channels through the action of G proteins.</text>
</comment>
<dbReference type="PROSITE" id="PS00237">
    <property type="entry name" value="G_PROTEIN_RECEP_F1_1"/>
    <property type="match status" value="1"/>
</dbReference>
<dbReference type="GeneID" id="115812433"/>
<dbReference type="GO" id="GO:0030425">
    <property type="term" value="C:dendrite"/>
    <property type="evidence" value="ECO:0007669"/>
    <property type="project" value="TreeGrafter"/>
</dbReference>
<dbReference type="OrthoDB" id="10071887at2759"/>
<proteinExistence type="inferred from homology"/>
<evidence type="ECO:0000313" key="14">
    <source>
        <dbReference type="RefSeq" id="XP_030630772.1"/>
    </source>
</evidence>
<dbReference type="InterPro" id="IPR000995">
    <property type="entry name" value="Musac_Ach_rcpt"/>
</dbReference>
<evidence type="ECO:0000256" key="4">
    <source>
        <dbReference type="ARBA" id="ARBA00023018"/>
    </source>
</evidence>
<keyword evidence="8 10" id="KW-0807">Transducer</keyword>
<feature type="transmembrane region" description="Helical" evidence="11">
    <location>
        <begin position="97"/>
        <end position="123"/>
    </location>
</feature>
<feature type="transmembrane region" description="Helical" evidence="11">
    <location>
        <begin position="61"/>
        <end position="85"/>
    </location>
</feature>
<evidence type="ECO:0000256" key="8">
    <source>
        <dbReference type="ARBA" id="ARBA00023224"/>
    </source>
</evidence>
<evidence type="ECO:0000313" key="13">
    <source>
        <dbReference type="Proteomes" id="UP000504632"/>
    </source>
</evidence>
<organism evidence="13 14">
    <name type="scientific">Chanos chanos</name>
    <name type="common">Milkfish</name>
    <name type="synonym">Mugil chanos</name>
    <dbReference type="NCBI Taxonomy" id="29144"/>
    <lineage>
        <taxon>Eukaryota</taxon>
        <taxon>Metazoa</taxon>
        <taxon>Chordata</taxon>
        <taxon>Craniata</taxon>
        <taxon>Vertebrata</taxon>
        <taxon>Euteleostomi</taxon>
        <taxon>Actinopterygii</taxon>
        <taxon>Neopterygii</taxon>
        <taxon>Teleostei</taxon>
        <taxon>Ostariophysi</taxon>
        <taxon>Gonorynchiformes</taxon>
        <taxon>Chanidae</taxon>
        <taxon>Chanos</taxon>
    </lineage>
</organism>
<dbReference type="PRINTS" id="PR00243">
    <property type="entry name" value="MUSCARINICR"/>
</dbReference>
<comment type="subcellular location">
    <subcellularLocation>
        <location evidence="11">Cell membrane</location>
        <topology evidence="11">Multi-pass membrane protein</topology>
    </subcellularLocation>
    <subcellularLocation>
        <location evidence="11">Postsynaptic cell membrane</location>
        <topology evidence="11">Multi-pass membrane protein</topology>
    </subcellularLocation>
</comment>
<evidence type="ECO:0000256" key="1">
    <source>
        <dbReference type="ARBA" id="ARBA00022475"/>
    </source>
</evidence>
<evidence type="ECO:0000256" key="5">
    <source>
        <dbReference type="ARBA" id="ARBA00023040"/>
    </source>
</evidence>
<comment type="similarity">
    <text evidence="11">Belongs to the G-protein coupled receptor 1 family. Muscarinic acetylcholine receptor subfamily.</text>
</comment>
<reference evidence="14" key="1">
    <citation type="submission" date="2025-08" db="UniProtKB">
        <authorList>
            <consortium name="RefSeq"/>
        </authorList>
    </citation>
    <scope>IDENTIFICATION</scope>
</reference>
<accession>A0A6J2VFS3</accession>
<dbReference type="GO" id="GO:0016907">
    <property type="term" value="F:G protein-coupled acetylcholine receptor activity"/>
    <property type="evidence" value="ECO:0007669"/>
    <property type="project" value="UniProtKB-UniRule"/>
</dbReference>
<dbReference type="GO" id="GO:0004993">
    <property type="term" value="F:G protein-coupled serotonin receptor activity"/>
    <property type="evidence" value="ECO:0007669"/>
    <property type="project" value="TreeGrafter"/>
</dbReference>
<keyword evidence="7 10" id="KW-0675">Receptor</keyword>
<dbReference type="Pfam" id="PF00001">
    <property type="entry name" value="7tm_1"/>
    <property type="match status" value="1"/>
</dbReference>
<feature type="transmembrane region" description="Helical" evidence="11">
    <location>
        <begin position="176"/>
        <end position="199"/>
    </location>
</feature>
<evidence type="ECO:0000256" key="6">
    <source>
        <dbReference type="ARBA" id="ARBA00023136"/>
    </source>
</evidence>
<keyword evidence="4 11" id="KW-0770">Synapse</keyword>
<keyword evidence="13" id="KW-1185">Reference proteome</keyword>
<feature type="transmembrane region" description="Helical" evidence="11">
    <location>
        <begin position="135"/>
        <end position="156"/>
    </location>
</feature>
<keyword evidence="1 11" id="KW-1003">Cell membrane</keyword>
<dbReference type="CTD" id="100004742"/>
<keyword evidence="6 11" id="KW-0472">Membrane</keyword>
<dbReference type="SUPFAM" id="SSF81321">
    <property type="entry name" value="Family A G protein-coupled receptor-like"/>
    <property type="match status" value="1"/>
</dbReference>
<keyword evidence="3 11" id="KW-1133">Transmembrane helix</keyword>
<dbReference type="GO" id="GO:0045211">
    <property type="term" value="C:postsynaptic membrane"/>
    <property type="evidence" value="ECO:0007669"/>
    <property type="project" value="UniProtKB-SubCell"/>
</dbReference>
<evidence type="ECO:0000256" key="11">
    <source>
        <dbReference type="RuleBase" id="RU361191"/>
    </source>
</evidence>
<dbReference type="PANTHER" id="PTHR24247">
    <property type="entry name" value="5-HYDROXYTRYPTAMINE RECEPTOR"/>
    <property type="match status" value="1"/>
</dbReference>
<dbReference type="InParanoid" id="A0A6J2VFS3"/>
<evidence type="ECO:0000256" key="9">
    <source>
        <dbReference type="ARBA" id="ARBA00023257"/>
    </source>
</evidence>
<dbReference type="AlphaFoldDB" id="A0A6J2VFS3"/>
<name>A0A6J2VFS3_CHACN</name>
<evidence type="ECO:0000256" key="2">
    <source>
        <dbReference type="ARBA" id="ARBA00022692"/>
    </source>
</evidence>
<sequence length="452" mass="50608">MKGIGFDNDTNVIERLIFNASTFNSSNTASKSNSSWLNPATDESCGVAGRRRCPHSAMENAAIAFITGSLSLLTVVGNILVLLSIKVNRRLRTVNNYFLFSLACADLLIGLFSMNLYIIYIVQGYWSLGVFLCDMWLVVDYVVSNASVMHLLIICFDRYLCITRPLTYPAKRTAGWARLVIAAAWVLSFFLWAPAILLWQSGTSGKRLVPEGQCYIQLLASPAVTMATTIPAFYLPVIVMTVLYCRISLASQSRLTRLKPCASSPSLNSFESTGQLKMSNRINRLSFKTNPVRNDSPQREQNISVSTKRGSSITNQGDESPASSRRTDEPCTFENPTVINAKEPQNRFSENLSVTQRQLIRKRRRASRERKVTRTVLAVLLAFIITWTPHNVMVLVGTFCHSCVPGTVWTVGYWLCYMNSTINPACYALCNAIFRKTFKSLLLCQFRNLTTK</sequence>
<feature type="compositionally biased region" description="Polar residues" evidence="12">
    <location>
        <begin position="287"/>
        <end position="324"/>
    </location>
</feature>
<dbReference type="GO" id="GO:0007197">
    <property type="term" value="P:adenylate cyclase-inhibiting G protein-coupled acetylcholine receptor signaling pathway"/>
    <property type="evidence" value="ECO:0007669"/>
    <property type="project" value="TreeGrafter"/>
</dbReference>
<dbReference type="Proteomes" id="UP000504632">
    <property type="component" value="Chromosome 5"/>
</dbReference>
<dbReference type="PANTHER" id="PTHR24247:SF180">
    <property type="entry name" value="MUSCARINIC ACETYLCHOLINE RECEPTOR M4"/>
    <property type="match status" value="1"/>
</dbReference>
<protein>
    <recommendedName>
        <fullName evidence="11">Muscarinic acetylcholine receptor</fullName>
    </recommendedName>
</protein>
<feature type="region of interest" description="Disordered" evidence="12">
    <location>
        <begin position="287"/>
        <end position="334"/>
    </location>
</feature>
<dbReference type="Gene3D" id="1.20.1070.10">
    <property type="entry name" value="Rhodopsin 7-helix transmembrane proteins"/>
    <property type="match status" value="1"/>
</dbReference>
<dbReference type="GO" id="GO:0007187">
    <property type="term" value="P:G protein-coupled receptor signaling pathway, coupled to cyclic nucleotide second messenger"/>
    <property type="evidence" value="ECO:0007669"/>
    <property type="project" value="TreeGrafter"/>
</dbReference>
<evidence type="ECO:0000256" key="10">
    <source>
        <dbReference type="RuleBase" id="RU000688"/>
    </source>
</evidence>
<evidence type="ECO:0000256" key="3">
    <source>
        <dbReference type="ARBA" id="ARBA00022989"/>
    </source>
</evidence>
<keyword evidence="2 10" id="KW-0812">Transmembrane</keyword>